<comment type="similarity">
    <text evidence="2">Belongs to the histidine acid phosphatase family.</text>
</comment>
<dbReference type="GO" id="GO:0003993">
    <property type="term" value="F:acid phosphatase activity"/>
    <property type="evidence" value="ECO:0007669"/>
    <property type="project" value="UniProtKB-EC"/>
</dbReference>
<dbReference type="RefSeq" id="XP_028149481.1">
    <property type="nucleotide sequence ID" value="XM_028293680.1"/>
</dbReference>
<reference evidence="9" key="2">
    <citation type="submission" date="2025-05" db="UniProtKB">
        <authorList>
            <consortium name="EnsemblMetazoa"/>
        </authorList>
    </citation>
    <scope>IDENTIFICATION</scope>
</reference>
<dbReference type="PANTHER" id="PTHR11567:SF211">
    <property type="entry name" value="PROSTATIC ACID PHOSPHATASE"/>
    <property type="match status" value="1"/>
</dbReference>
<dbReference type="InterPro" id="IPR033379">
    <property type="entry name" value="Acid_Pase_AS"/>
</dbReference>
<dbReference type="OrthoDB" id="6723085at2759"/>
<dbReference type="AlphaFoldDB" id="A0A6P7GHY2"/>
<dbReference type="Pfam" id="PF00328">
    <property type="entry name" value="His_Phos_2"/>
    <property type="match status" value="1"/>
</dbReference>
<dbReference type="InParanoid" id="A0A6P7GHY2"/>
<accession>A0A6P7GHY2</accession>
<comment type="catalytic activity">
    <reaction evidence="1">
        <text>a phosphate monoester + H2O = an alcohol + phosphate</text>
        <dbReference type="Rhea" id="RHEA:15017"/>
        <dbReference type="ChEBI" id="CHEBI:15377"/>
        <dbReference type="ChEBI" id="CHEBI:30879"/>
        <dbReference type="ChEBI" id="CHEBI:43474"/>
        <dbReference type="ChEBI" id="CHEBI:67140"/>
        <dbReference type="EC" id="3.1.3.2"/>
    </reaction>
</comment>
<evidence type="ECO:0000256" key="6">
    <source>
        <dbReference type="ARBA" id="ARBA00023157"/>
    </source>
</evidence>
<keyword evidence="6" id="KW-1015">Disulfide bond</keyword>
<proteinExistence type="inferred from homology"/>
<evidence type="ECO:0000256" key="7">
    <source>
        <dbReference type="ARBA" id="ARBA00023180"/>
    </source>
</evidence>
<name>A0A6P7GHY2_DIAVI</name>
<dbReference type="InterPro" id="IPR000560">
    <property type="entry name" value="His_Pase_clade-2"/>
</dbReference>
<evidence type="ECO:0000256" key="4">
    <source>
        <dbReference type="ARBA" id="ARBA00022729"/>
    </source>
</evidence>
<evidence type="ECO:0000256" key="2">
    <source>
        <dbReference type="ARBA" id="ARBA00005375"/>
    </source>
</evidence>
<dbReference type="InterPro" id="IPR029033">
    <property type="entry name" value="His_PPase_superfam"/>
</dbReference>
<dbReference type="SUPFAM" id="SSF53254">
    <property type="entry name" value="Phosphoglycerate mutase-like"/>
    <property type="match status" value="1"/>
</dbReference>
<protein>
    <recommendedName>
        <fullName evidence="3">acid phosphatase</fullName>
        <ecNumber evidence="3">3.1.3.2</ecNumber>
    </recommendedName>
</protein>
<evidence type="ECO:0000313" key="11">
    <source>
        <dbReference type="RefSeq" id="XP_028149481.1"/>
    </source>
</evidence>
<sequence length="396" mass="45490">MFRQLQLLALLFSAAFAASDLSDLDKAASDQLVAVVQLFRHGHRTPTEFFTNDQYSDLSKYWGGVDLGQLTNLGKQQHYELGQFTRKRYSKWLPKRYDKADFYAQTTDVDRTHMSGQTNLYSLYPAKEDQVWRRQTDWQPIPLHPADSNIWETFPSCAAYTTELAKVLASDLYKAIDKQYAEVYSYLSRYSGENITTLSKVYPVFDSLKSESTAGLRLPRWASKIYPEPLTQLMGYYFHSMVFTTKQQRYFSGTLLNSILNYFDNKINGSVTQQFKMYSGHDTNVAGLLSSLNAFNPPSPPEFASSVYFELRNISGYYFVNVWSKDGSNFKEVSIRGCALDCPLNEVRQRLNEIVLDVDTRTEECSAETTFETLAAKNMYNKLIETGEIERLKSKF</sequence>
<evidence type="ECO:0000256" key="5">
    <source>
        <dbReference type="ARBA" id="ARBA00022801"/>
    </source>
</evidence>
<dbReference type="PROSITE" id="PS00616">
    <property type="entry name" value="HIS_ACID_PHOSPHAT_1"/>
    <property type="match status" value="1"/>
</dbReference>
<gene>
    <name evidence="11" type="primary">LOC114342872</name>
</gene>
<dbReference type="KEGG" id="dvv:114342872"/>
<keyword evidence="10" id="KW-1185">Reference proteome</keyword>
<dbReference type="PROSITE" id="PS00778">
    <property type="entry name" value="HIS_ACID_PHOSPHAT_2"/>
    <property type="match status" value="1"/>
</dbReference>
<evidence type="ECO:0000313" key="10">
    <source>
        <dbReference type="Proteomes" id="UP001652700"/>
    </source>
</evidence>
<keyword evidence="7" id="KW-0325">Glycoprotein</keyword>
<evidence type="ECO:0000256" key="8">
    <source>
        <dbReference type="SAM" id="SignalP"/>
    </source>
</evidence>
<dbReference type="EnsemblMetazoa" id="XM_028293680.2">
    <property type="protein sequence ID" value="XP_028149481.1"/>
    <property type="gene ID" value="LOC114342872"/>
</dbReference>
<keyword evidence="4 8" id="KW-0732">Signal</keyword>
<feature type="signal peptide" evidence="8">
    <location>
        <begin position="1"/>
        <end position="17"/>
    </location>
</feature>
<reference evidence="11" key="1">
    <citation type="submission" date="2025-04" db="UniProtKB">
        <authorList>
            <consortium name="RefSeq"/>
        </authorList>
    </citation>
    <scope>IDENTIFICATION</scope>
    <source>
        <tissue evidence="11">Whole insect</tissue>
    </source>
</reference>
<evidence type="ECO:0000256" key="1">
    <source>
        <dbReference type="ARBA" id="ARBA00000032"/>
    </source>
</evidence>
<dbReference type="EC" id="3.1.3.2" evidence="3"/>
<dbReference type="Gene3D" id="3.40.50.1240">
    <property type="entry name" value="Phosphoglycerate mutase-like"/>
    <property type="match status" value="1"/>
</dbReference>
<organism evidence="11">
    <name type="scientific">Diabrotica virgifera virgifera</name>
    <name type="common">western corn rootworm</name>
    <dbReference type="NCBI Taxonomy" id="50390"/>
    <lineage>
        <taxon>Eukaryota</taxon>
        <taxon>Metazoa</taxon>
        <taxon>Ecdysozoa</taxon>
        <taxon>Arthropoda</taxon>
        <taxon>Hexapoda</taxon>
        <taxon>Insecta</taxon>
        <taxon>Pterygota</taxon>
        <taxon>Neoptera</taxon>
        <taxon>Endopterygota</taxon>
        <taxon>Coleoptera</taxon>
        <taxon>Polyphaga</taxon>
        <taxon>Cucujiformia</taxon>
        <taxon>Chrysomeloidea</taxon>
        <taxon>Chrysomelidae</taxon>
        <taxon>Galerucinae</taxon>
        <taxon>Diabroticina</taxon>
        <taxon>Diabroticites</taxon>
        <taxon>Diabrotica</taxon>
    </lineage>
</organism>
<dbReference type="PANTHER" id="PTHR11567">
    <property type="entry name" value="ACID PHOSPHATASE-RELATED"/>
    <property type="match status" value="1"/>
</dbReference>
<keyword evidence="5" id="KW-0378">Hydrolase</keyword>
<feature type="chain" id="PRO_5028079813" description="acid phosphatase" evidence="8">
    <location>
        <begin position="18"/>
        <end position="396"/>
    </location>
</feature>
<evidence type="ECO:0000313" key="9">
    <source>
        <dbReference type="EnsemblMetazoa" id="XP_028149481.1"/>
    </source>
</evidence>
<dbReference type="GeneID" id="114342872"/>
<evidence type="ECO:0000256" key="3">
    <source>
        <dbReference type="ARBA" id="ARBA00012646"/>
    </source>
</evidence>
<dbReference type="InterPro" id="IPR050645">
    <property type="entry name" value="Histidine_acid_phosphatase"/>
</dbReference>
<dbReference type="Proteomes" id="UP001652700">
    <property type="component" value="Unplaced"/>
</dbReference>
<dbReference type="CDD" id="cd07061">
    <property type="entry name" value="HP_HAP_like"/>
    <property type="match status" value="1"/>
</dbReference>